<evidence type="ECO:0000313" key="3">
    <source>
        <dbReference type="Proteomes" id="UP000831327"/>
    </source>
</evidence>
<evidence type="ECO:0000256" key="1">
    <source>
        <dbReference type="SAM" id="MobiDB-lite"/>
    </source>
</evidence>
<accession>A0ABM7XXQ8</accession>
<dbReference type="Proteomes" id="UP000831327">
    <property type="component" value="Chromosome"/>
</dbReference>
<dbReference type="PRINTS" id="PR00313">
    <property type="entry name" value="CABNDNGRPT"/>
</dbReference>
<organism evidence="2 3">
    <name type="scientific">Roseomonas fluvialis</name>
    <dbReference type="NCBI Taxonomy" id="1750527"/>
    <lineage>
        <taxon>Bacteria</taxon>
        <taxon>Pseudomonadati</taxon>
        <taxon>Pseudomonadota</taxon>
        <taxon>Alphaproteobacteria</taxon>
        <taxon>Acetobacterales</taxon>
        <taxon>Roseomonadaceae</taxon>
        <taxon>Roseomonas</taxon>
    </lineage>
</organism>
<feature type="compositionally biased region" description="Pro residues" evidence="1">
    <location>
        <begin position="551"/>
        <end position="560"/>
    </location>
</feature>
<reference evidence="2 3" key="1">
    <citation type="journal article" date="2016" name="Microbes Environ.">
        <title>Phylogenetically diverse aerobic anoxygenic phototrophic bacteria isolated from epilithic biofilms in Tama river, Japan.</title>
        <authorList>
            <person name="Hirose S."/>
            <person name="Matsuura K."/>
            <person name="Haruta S."/>
        </authorList>
    </citation>
    <scope>NUCLEOTIDE SEQUENCE [LARGE SCALE GENOMIC DNA]</scope>
    <source>
        <strain evidence="2 3">S08</strain>
    </source>
</reference>
<sequence>MGADATLTNTGSNATVVSLQRLANDLTILGTLYAAASDAIRLDNIGATPASGSRIDIGVGGYVYGGLGSGIALQGLGHSVTNAGEVVSGRDNSVLGTGAIVFGASTLPSSGSGPNVLVNSGRVSGWENGVVSLTAGTRVDNSGTITGNTVGVNITAGDDAFIVNEGRISGGAAGVQISSQGGPLSNSGMIDGAVQGALLRNAAQMTVTNTGTIAGRENGLVLDAVNSVTVVNQGTFSGDGAGGRGFATSGSEGVVLIDTGSINGVTIDGRSALVQNDGVIERVFIFSGASGAKGVNVLNNTGRIGGETDAVFGTVTIDQIFNAGTIVGNIGLGGAGDLYDGTEGVVLNGRIFGGDGAGTLLGGARRDVMRGDNEADLMQGGAGNDVMDGNAGADTLDGGAGDDILRPGAQADVIDGGEGLRDQLDYLGSLLAVNVNLATGEASGGDAQGDDFTGIEWIAGGNGHDTLTGDDLANTLTGRSGNDLLIGGAGIDVLRCGIGADLSASAPPRTAARRGRCATASRMSHACSSTASTCSSSTPMSRQRATRPSPTSAPPRPSPAPRSCAAR</sequence>
<dbReference type="InterPro" id="IPR011049">
    <property type="entry name" value="Serralysin-like_metalloprot_C"/>
</dbReference>
<keyword evidence="3" id="KW-1185">Reference proteome</keyword>
<evidence type="ECO:0000313" key="2">
    <source>
        <dbReference type="EMBL" id="BDG70272.1"/>
    </source>
</evidence>
<dbReference type="Pfam" id="PF00353">
    <property type="entry name" value="HemolysinCabind"/>
    <property type="match status" value="2"/>
</dbReference>
<dbReference type="Gene3D" id="2.150.10.10">
    <property type="entry name" value="Serralysin-like metalloprotease, C-terminal"/>
    <property type="match status" value="2"/>
</dbReference>
<feature type="region of interest" description="Disordered" evidence="1">
    <location>
        <begin position="528"/>
        <end position="567"/>
    </location>
</feature>
<proteinExistence type="predicted"/>
<dbReference type="SUPFAM" id="SSF51120">
    <property type="entry name" value="beta-Roll"/>
    <property type="match status" value="1"/>
</dbReference>
<protein>
    <recommendedName>
        <fullName evidence="4">Calcium-binding protein</fullName>
    </recommendedName>
</protein>
<dbReference type="EMBL" id="AP025637">
    <property type="protein sequence ID" value="BDG70272.1"/>
    <property type="molecule type" value="Genomic_DNA"/>
</dbReference>
<gene>
    <name evidence="2" type="ORF">Rmf_02010</name>
</gene>
<name>A0ABM7XXQ8_9PROT</name>
<feature type="compositionally biased region" description="Low complexity" evidence="1">
    <location>
        <begin position="528"/>
        <end position="538"/>
    </location>
</feature>
<dbReference type="InterPro" id="IPR001343">
    <property type="entry name" value="Hemolysn_Ca-bd"/>
</dbReference>
<evidence type="ECO:0008006" key="4">
    <source>
        <dbReference type="Google" id="ProtNLM"/>
    </source>
</evidence>